<dbReference type="PROSITE" id="PS01124">
    <property type="entry name" value="HTH_ARAC_FAMILY_2"/>
    <property type="match status" value="1"/>
</dbReference>
<dbReference type="NCBIfam" id="TIGR00229">
    <property type="entry name" value="sensory_box"/>
    <property type="match status" value="1"/>
</dbReference>
<reference evidence="5 6" key="1">
    <citation type="submission" date="2020-05" db="EMBL/GenBank/DDBJ databases">
        <title>Bremerella alba sp. nov., a novel planctomycete isolated from the surface of the macroalga Fucus spiralis.</title>
        <authorList>
            <person name="Godinho O."/>
            <person name="Botelho R."/>
            <person name="Albuquerque L."/>
            <person name="Wiegand S."/>
            <person name="Da Costa M.S."/>
            <person name="Lobo-Da-Cunha A."/>
            <person name="Jogler C."/>
            <person name="Lage O.M."/>
        </authorList>
    </citation>
    <scope>NUCLEOTIDE SEQUENCE [LARGE SCALE GENOMIC DNA]</scope>
    <source>
        <strain evidence="5 6">FF15</strain>
    </source>
</reference>
<name>A0A7V9A7C8_9BACT</name>
<dbReference type="InterPro" id="IPR000014">
    <property type="entry name" value="PAS"/>
</dbReference>
<dbReference type="SUPFAM" id="SSF46689">
    <property type="entry name" value="Homeodomain-like"/>
    <property type="match status" value="1"/>
</dbReference>
<dbReference type="PRINTS" id="PR00032">
    <property type="entry name" value="HTHARAC"/>
</dbReference>
<protein>
    <submittedName>
        <fullName evidence="5">HTH-type transcriptional activator RhaR</fullName>
    </submittedName>
</protein>
<dbReference type="PROSITE" id="PS00041">
    <property type="entry name" value="HTH_ARAC_FAMILY_1"/>
    <property type="match status" value="1"/>
</dbReference>
<dbReference type="Gene3D" id="3.30.450.20">
    <property type="entry name" value="PAS domain"/>
    <property type="match status" value="1"/>
</dbReference>
<dbReference type="RefSeq" id="WP_207396666.1">
    <property type="nucleotide sequence ID" value="NZ_JABRWO010000006.1"/>
</dbReference>
<keyword evidence="2" id="KW-0238">DNA-binding</keyword>
<evidence type="ECO:0000256" key="2">
    <source>
        <dbReference type="ARBA" id="ARBA00023125"/>
    </source>
</evidence>
<dbReference type="PANTHER" id="PTHR43280">
    <property type="entry name" value="ARAC-FAMILY TRANSCRIPTIONAL REGULATOR"/>
    <property type="match status" value="1"/>
</dbReference>
<dbReference type="InterPro" id="IPR009057">
    <property type="entry name" value="Homeodomain-like_sf"/>
</dbReference>
<dbReference type="SUPFAM" id="SSF55785">
    <property type="entry name" value="PYP-like sensor domain (PAS domain)"/>
    <property type="match status" value="1"/>
</dbReference>
<dbReference type="SMART" id="SM00342">
    <property type="entry name" value="HTH_ARAC"/>
    <property type="match status" value="1"/>
</dbReference>
<dbReference type="InterPro" id="IPR013656">
    <property type="entry name" value="PAS_4"/>
</dbReference>
<organism evidence="5 6">
    <name type="scientific">Bremerella alba</name>
    <dbReference type="NCBI Taxonomy" id="980252"/>
    <lineage>
        <taxon>Bacteria</taxon>
        <taxon>Pseudomonadati</taxon>
        <taxon>Planctomycetota</taxon>
        <taxon>Planctomycetia</taxon>
        <taxon>Pirellulales</taxon>
        <taxon>Pirellulaceae</taxon>
        <taxon>Bremerella</taxon>
    </lineage>
</organism>
<proteinExistence type="predicted"/>
<comment type="caution">
    <text evidence="5">The sequence shown here is derived from an EMBL/GenBank/DDBJ whole genome shotgun (WGS) entry which is preliminary data.</text>
</comment>
<dbReference type="AlphaFoldDB" id="A0A7V9A7C8"/>
<evidence type="ECO:0000313" key="5">
    <source>
        <dbReference type="EMBL" id="MBA2115217.1"/>
    </source>
</evidence>
<dbReference type="EMBL" id="JABRWO010000006">
    <property type="protein sequence ID" value="MBA2115217.1"/>
    <property type="molecule type" value="Genomic_DNA"/>
</dbReference>
<keyword evidence="6" id="KW-1185">Reference proteome</keyword>
<dbReference type="PANTHER" id="PTHR43280:SF28">
    <property type="entry name" value="HTH-TYPE TRANSCRIPTIONAL ACTIVATOR RHAS"/>
    <property type="match status" value="1"/>
</dbReference>
<dbReference type="InterPro" id="IPR018062">
    <property type="entry name" value="HTH_AraC-typ_CS"/>
</dbReference>
<evidence type="ECO:0000313" key="6">
    <source>
        <dbReference type="Proteomes" id="UP000551616"/>
    </source>
</evidence>
<dbReference type="GO" id="GO:0003700">
    <property type="term" value="F:DNA-binding transcription factor activity"/>
    <property type="evidence" value="ECO:0007669"/>
    <property type="project" value="InterPro"/>
</dbReference>
<dbReference type="Pfam" id="PF12833">
    <property type="entry name" value="HTH_18"/>
    <property type="match status" value="1"/>
</dbReference>
<dbReference type="GO" id="GO:0043565">
    <property type="term" value="F:sequence-specific DNA binding"/>
    <property type="evidence" value="ECO:0007669"/>
    <property type="project" value="InterPro"/>
</dbReference>
<dbReference type="InterPro" id="IPR035965">
    <property type="entry name" value="PAS-like_dom_sf"/>
</dbReference>
<feature type="domain" description="HTH araC/xylS-type" evidence="4">
    <location>
        <begin position="150"/>
        <end position="248"/>
    </location>
</feature>
<dbReference type="Gene3D" id="1.10.10.60">
    <property type="entry name" value="Homeodomain-like"/>
    <property type="match status" value="1"/>
</dbReference>
<gene>
    <name evidence="5" type="primary">rhaR_4</name>
    <name evidence="5" type="ORF">HOV93_23900</name>
</gene>
<keyword evidence="3" id="KW-0804">Transcription</keyword>
<evidence type="ECO:0000259" key="4">
    <source>
        <dbReference type="PROSITE" id="PS01124"/>
    </source>
</evidence>
<sequence length="250" mass="28386">MIPRTKLLQEVTSEREWSVDVDLLSELFDSTPDTAFFVKDAQGRYIAVNDSLVRRHGWREKRDVIGKRSADICAGDLGSIPTQQDEKVVRTGKALLNQLEMQWYRPPTMTWCLTTKLPMKDADGTIIGLIGFSRDVRILVDPEEIPTAFAKALAEFEEHLTPDVNPVWFAQKSKLTSRRLAMLTKKIFDLTPGQFIAKIRIDAATRLLRETELSVSAIAHQCGFYDHSAFTRAFRKATGTTPRSFRKLAR</sequence>
<dbReference type="CDD" id="cd00130">
    <property type="entry name" value="PAS"/>
    <property type="match status" value="1"/>
</dbReference>
<accession>A0A7V9A7C8</accession>
<dbReference type="InterPro" id="IPR018060">
    <property type="entry name" value="HTH_AraC"/>
</dbReference>
<dbReference type="InterPro" id="IPR020449">
    <property type="entry name" value="Tscrpt_reg_AraC-type_HTH"/>
</dbReference>
<dbReference type="Pfam" id="PF08448">
    <property type="entry name" value="PAS_4"/>
    <property type="match status" value="1"/>
</dbReference>
<keyword evidence="1" id="KW-0805">Transcription regulation</keyword>
<evidence type="ECO:0000256" key="3">
    <source>
        <dbReference type="ARBA" id="ARBA00023163"/>
    </source>
</evidence>
<evidence type="ECO:0000256" key="1">
    <source>
        <dbReference type="ARBA" id="ARBA00023015"/>
    </source>
</evidence>
<dbReference type="Proteomes" id="UP000551616">
    <property type="component" value="Unassembled WGS sequence"/>
</dbReference>